<organism evidence="9 10">
    <name type="scientific">Rhodotorula toruloides</name>
    <name type="common">Yeast</name>
    <name type="synonym">Rhodosporidium toruloides</name>
    <dbReference type="NCBI Taxonomy" id="5286"/>
    <lineage>
        <taxon>Eukaryota</taxon>
        <taxon>Fungi</taxon>
        <taxon>Dikarya</taxon>
        <taxon>Basidiomycota</taxon>
        <taxon>Pucciniomycotina</taxon>
        <taxon>Microbotryomycetes</taxon>
        <taxon>Sporidiobolales</taxon>
        <taxon>Sporidiobolaceae</taxon>
        <taxon>Rhodotorula</taxon>
    </lineage>
</organism>
<keyword evidence="6" id="KW-0520">NAD</keyword>
<protein>
    <submittedName>
        <fullName evidence="9">(R,R)-butanediol dehydrogenase / diacetyl reductase</fullName>
    </submittedName>
</protein>
<dbReference type="InterPro" id="IPR002328">
    <property type="entry name" value="ADH_Zn_CS"/>
</dbReference>
<reference evidence="9 10" key="1">
    <citation type="submission" date="2019-07" db="EMBL/GenBank/DDBJ databases">
        <title>Rhodotorula toruloides NBRC10032 genome sequencing.</title>
        <authorList>
            <person name="Shida Y."/>
            <person name="Takaku H."/>
            <person name="Ogasawara W."/>
            <person name="Mori K."/>
        </authorList>
    </citation>
    <scope>NUCLEOTIDE SEQUENCE [LARGE SCALE GENOMIC DNA]</scope>
    <source>
        <strain evidence="9 10">NBRC10032</strain>
    </source>
</reference>
<evidence type="ECO:0000256" key="6">
    <source>
        <dbReference type="ARBA" id="ARBA00023027"/>
    </source>
</evidence>
<dbReference type="SUPFAM" id="SSF50129">
    <property type="entry name" value="GroES-like"/>
    <property type="match status" value="1"/>
</dbReference>
<dbReference type="GO" id="GO:0008270">
    <property type="term" value="F:zinc ion binding"/>
    <property type="evidence" value="ECO:0007669"/>
    <property type="project" value="InterPro"/>
</dbReference>
<evidence type="ECO:0000256" key="5">
    <source>
        <dbReference type="ARBA" id="ARBA00023002"/>
    </source>
</evidence>
<dbReference type="Gene3D" id="3.40.50.720">
    <property type="entry name" value="NAD(P)-binding Rossmann-like Domain"/>
    <property type="match status" value="1"/>
</dbReference>
<gene>
    <name evidence="9" type="ORF">Rt10032_c17g5891</name>
</gene>
<dbReference type="Pfam" id="PF00107">
    <property type="entry name" value="ADH_zinc_N"/>
    <property type="match status" value="1"/>
</dbReference>
<dbReference type="SUPFAM" id="SSF51735">
    <property type="entry name" value="NAD(P)-binding Rossmann-fold domains"/>
    <property type="match status" value="1"/>
</dbReference>
<evidence type="ECO:0000259" key="8">
    <source>
        <dbReference type="SMART" id="SM00829"/>
    </source>
</evidence>
<dbReference type="OrthoDB" id="3941538at2759"/>
<keyword evidence="4 7" id="KW-0862">Zinc</keyword>
<evidence type="ECO:0000256" key="2">
    <source>
        <dbReference type="ARBA" id="ARBA00008072"/>
    </source>
</evidence>
<evidence type="ECO:0000256" key="3">
    <source>
        <dbReference type="ARBA" id="ARBA00022723"/>
    </source>
</evidence>
<keyword evidence="3 7" id="KW-0479">Metal-binding</keyword>
<dbReference type="PANTHER" id="PTHR43161:SF23">
    <property type="entry name" value="(R,R)-BUTANEDIOL DEHYDROGENASE-RELATED"/>
    <property type="match status" value="1"/>
</dbReference>
<dbReference type="GO" id="GO:0000721">
    <property type="term" value="F:(R,R)-butanediol dehydrogenase activity"/>
    <property type="evidence" value="ECO:0007669"/>
    <property type="project" value="TreeGrafter"/>
</dbReference>
<dbReference type="Gene3D" id="3.90.180.10">
    <property type="entry name" value="Medium-chain alcohol dehydrogenases, catalytic domain"/>
    <property type="match status" value="1"/>
</dbReference>
<dbReference type="Pfam" id="PF08240">
    <property type="entry name" value="ADH_N"/>
    <property type="match status" value="1"/>
</dbReference>
<comment type="caution">
    <text evidence="9">The sequence shown here is derived from an EMBL/GenBank/DDBJ whole genome shotgun (WGS) entry which is preliminary data.</text>
</comment>
<dbReference type="SMART" id="SM00829">
    <property type="entry name" value="PKS_ER"/>
    <property type="match status" value="1"/>
</dbReference>
<dbReference type="PROSITE" id="PS00059">
    <property type="entry name" value="ADH_ZINC"/>
    <property type="match status" value="1"/>
</dbReference>
<accession>A0A511KQT1</accession>
<evidence type="ECO:0000313" key="9">
    <source>
        <dbReference type="EMBL" id="GEM11874.1"/>
    </source>
</evidence>
<evidence type="ECO:0000256" key="1">
    <source>
        <dbReference type="ARBA" id="ARBA00001947"/>
    </source>
</evidence>
<proteinExistence type="inferred from homology"/>
<evidence type="ECO:0000256" key="4">
    <source>
        <dbReference type="ARBA" id="ARBA00022833"/>
    </source>
</evidence>
<dbReference type="PANTHER" id="PTHR43161">
    <property type="entry name" value="SORBITOL DEHYDROGENASE"/>
    <property type="match status" value="1"/>
</dbReference>
<dbReference type="InterPro" id="IPR013154">
    <property type="entry name" value="ADH-like_N"/>
</dbReference>
<dbReference type="InterPro" id="IPR013149">
    <property type="entry name" value="ADH-like_C"/>
</dbReference>
<dbReference type="Proteomes" id="UP000321518">
    <property type="component" value="Unassembled WGS sequence"/>
</dbReference>
<sequence>MPHAETQTMKAAMYYGPHDLRVEEVAKPHPKQGEVLVKVACVLSSNFPHMLTLIPLVDLHEYDAGPILVPSKNPHPITGCSLSQGPVCLGHEFSGTVEEVGPGVEGDWKKGDRVVIEAVISCHKCYACRSGCNNACTSLGFVGLSGPSGGLAEYFSSPASFLHRLPPHVSLKAGAMCEPLAVAIHAVKRAGFEKGMKVLVCGAGPIGVFLTIVLKAMGANLIVVSEPSTTRRKFATLAGATHTVSPLDISSTLLSSLRSMTGDNEGFDVAFEAAGVESALALAIAAVRTRGVVLNVSVWSKEPNIDMNQLVFGEKSIRGASTYFEDHPEVMRALGAEEIKLDQFVTSTIPLDQLVEGGFEQLLHNAENHVKILVSPSGNLDQPF</sequence>
<dbReference type="InterPro" id="IPR036291">
    <property type="entry name" value="NAD(P)-bd_dom_sf"/>
</dbReference>
<dbReference type="GO" id="GO:0005737">
    <property type="term" value="C:cytoplasm"/>
    <property type="evidence" value="ECO:0007669"/>
    <property type="project" value="TreeGrafter"/>
</dbReference>
<feature type="domain" description="Enoyl reductase (ER)" evidence="8">
    <location>
        <begin position="16"/>
        <end position="374"/>
    </location>
</feature>
<dbReference type="EMBL" id="BJWK01000017">
    <property type="protein sequence ID" value="GEM11874.1"/>
    <property type="molecule type" value="Genomic_DNA"/>
</dbReference>
<dbReference type="FunFam" id="3.40.50.720:FF:000068">
    <property type="entry name" value="Sorbitol dehydrogenase"/>
    <property type="match status" value="1"/>
</dbReference>
<evidence type="ECO:0000313" key="10">
    <source>
        <dbReference type="Proteomes" id="UP000321518"/>
    </source>
</evidence>
<evidence type="ECO:0000256" key="7">
    <source>
        <dbReference type="RuleBase" id="RU361277"/>
    </source>
</evidence>
<keyword evidence="5" id="KW-0560">Oxidoreductase</keyword>
<dbReference type="InterPro" id="IPR020843">
    <property type="entry name" value="ER"/>
</dbReference>
<comment type="cofactor">
    <cofactor evidence="1 7">
        <name>Zn(2+)</name>
        <dbReference type="ChEBI" id="CHEBI:29105"/>
    </cofactor>
</comment>
<dbReference type="AlphaFoldDB" id="A0A511KQT1"/>
<comment type="similarity">
    <text evidence="2 7">Belongs to the zinc-containing alcohol dehydrogenase family.</text>
</comment>
<dbReference type="CDD" id="cd08233">
    <property type="entry name" value="butanediol_DH_like"/>
    <property type="match status" value="1"/>
</dbReference>
<dbReference type="InterPro" id="IPR011032">
    <property type="entry name" value="GroES-like_sf"/>
</dbReference>
<name>A0A511KQT1_RHOTO</name>
<dbReference type="GO" id="GO:0034079">
    <property type="term" value="P:butanediol biosynthetic process"/>
    <property type="evidence" value="ECO:0007669"/>
    <property type="project" value="TreeGrafter"/>
</dbReference>